<comment type="caution">
    <text evidence="2">The sequence shown here is derived from an EMBL/GenBank/DDBJ whole genome shotgun (WGS) entry which is preliminary data.</text>
</comment>
<feature type="transmembrane region" description="Helical" evidence="1">
    <location>
        <begin position="24"/>
        <end position="47"/>
    </location>
</feature>
<feature type="transmembrane region" description="Helical" evidence="1">
    <location>
        <begin position="272"/>
        <end position="292"/>
    </location>
</feature>
<feature type="transmembrane region" description="Helical" evidence="1">
    <location>
        <begin position="538"/>
        <end position="560"/>
    </location>
</feature>
<feature type="transmembrane region" description="Helical" evidence="1">
    <location>
        <begin position="208"/>
        <end position="228"/>
    </location>
</feature>
<evidence type="ECO:0000313" key="3">
    <source>
        <dbReference type="Proteomes" id="UP000295146"/>
    </source>
</evidence>
<sequence length="575" mass="60712">MLGSCGAEETGALLSEYMRRIAPAIWPVLLTAVITGPLLAPGFVVSYDMVFVPDLSVRLDLFGVSAAMPRAVPSDVVVAVLDELGGGQLLNKAVLVAIPLLAGLGMTVLWRELRLGGWPAGAAATTLYVWNPFVAERLRLGAWALLLGYAALPWLVRGAIRLREGRGWAGFVLASALCALTASGGVVGLLVSGVVLRWRPGAYSRWPLGVALLLNAPWLVAGITHSGLATDGASVSAFAARDEGYGGTLPTLLTLGGVWNADVVPAGRGEPLTVVLVFAMLLMSLAGVWLWWRRDHFAGALVVPAIVALLIALAGVVVPGLFAQVVQHVPGAGLFRDGQRYLAPLVLLEAIGFGVATAWLQDHVRPKVVVGLTTALLPVAALPALAGGAGLHVSHYPDDWRQAKQAVAGRFIPWPFEAYRAPSWNGYRPVLDPMPRYFGAQPSIVPDELIVGGRRLGGEDPQAADIASALRSGTDPAPVLLRNGVGWIVVDRAAGGPAPDTLIRGLTKRFEGPTVAVYQVAGTPIPQQPPVWRTVSVLLAWGVAVLTLLLALVSVGRRCYSSVHLIGRGRFSWDR</sequence>
<feature type="transmembrane region" description="Helical" evidence="1">
    <location>
        <begin position="168"/>
        <end position="196"/>
    </location>
</feature>
<proteinExistence type="predicted"/>
<feature type="transmembrane region" description="Helical" evidence="1">
    <location>
        <begin position="299"/>
        <end position="322"/>
    </location>
</feature>
<dbReference type="Proteomes" id="UP000295146">
    <property type="component" value="Unassembled WGS sequence"/>
</dbReference>
<feature type="transmembrane region" description="Helical" evidence="1">
    <location>
        <begin position="140"/>
        <end position="156"/>
    </location>
</feature>
<keyword evidence="1" id="KW-1133">Transmembrane helix</keyword>
<keyword evidence="1" id="KW-0812">Transmembrane</keyword>
<evidence type="ECO:0000313" key="2">
    <source>
        <dbReference type="EMBL" id="TDW75781.1"/>
    </source>
</evidence>
<keyword evidence="3" id="KW-1185">Reference proteome</keyword>
<gene>
    <name evidence="2" type="ORF">EV653_0920</name>
</gene>
<dbReference type="EMBL" id="SODP01000001">
    <property type="protein sequence ID" value="TDW75781.1"/>
    <property type="molecule type" value="Genomic_DNA"/>
</dbReference>
<feature type="transmembrane region" description="Helical" evidence="1">
    <location>
        <begin position="93"/>
        <end position="110"/>
    </location>
</feature>
<feature type="transmembrane region" description="Helical" evidence="1">
    <location>
        <begin position="368"/>
        <end position="391"/>
    </location>
</feature>
<dbReference type="AlphaFoldDB" id="A0A4R8CJL0"/>
<reference evidence="2 3" key="1">
    <citation type="submission" date="2019-03" db="EMBL/GenBank/DDBJ databases">
        <title>Genomic Encyclopedia of Type Strains, Phase III (KMG-III): the genomes of soil and plant-associated and newly described type strains.</title>
        <authorList>
            <person name="Whitman W."/>
        </authorList>
    </citation>
    <scope>NUCLEOTIDE SEQUENCE [LARGE SCALE GENOMIC DNA]</scope>
    <source>
        <strain evidence="2 3">VKM Ac-2573</strain>
    </source>
</reference>
<protein>
    <submittedName>
        <fullName evidence="2">Uncharacterized protein</fullName>
    </submittedName>
</protein>
<evidence type="ECO:0000256" key="1">
    <source>
        <dbReference type="SAM" id="Phobius"/>
    </source>
</evidence>
<keyword evidence="1" id="KW-0472">Membrane</keyword>
<accession>A0A4R8CJL0</accession>
<name>A0A4R8CJL0_9ACTN</name>
<organism evidence="2 3">
    <name type="scientific">Kribbella pratensis</name>
    <dbReference type="NCBI Taxonomy" id="2512112"/>
    <lineage>
        <taxon>Bacteria</taxon>
        <taxon>Bacillati</taxon>
        <taxon>Actinomycetota</taxon>
        <taxon>Actinomycetes</taxon>
        <taxon>Propionibacteriales</taxon>
        <taxon>Kribbellaceae</taxon>
        <taxon>Kribbella</taxon>
    </lineage>
</organism>
<feature type="transmembrane region" description="Helical" evidence="1">
    <location>
        <begin position="342"/>
        <end position="361"/>
    </location>
</feature>